<name>W4ES25_9BACL</name>
<dbReference type="GO" id="GO:0015413">
    <property type="term" value="F:ABC-type nickel transporter activity"/>
    <property type="evidence" value="ECO:0007669"/>
    <property type="project" value="UniProtKB-EC"/>
</dbReference>
<keyword evidence="4" id="KW-1003">Cell membrane</keyword>
<dbReference type="SMART" id="SM00382">
    <property type="entry name" value="AAA"/>
    <property type="match status" value="1"/>
</dbReference>
<dbReference type="Gene3D" id="3.40.50.300">
    <property type="entry name" value="P-loop containing nucleotide triphosphate hydrolases"/>
    <property type="match status" value="1"/>
</dbReference>
<comment type="caution">
    <text evidence="17">The sequence shown here is derived from an EMBL/GenBank/DDBJ whole genome shotgun (WGS) entry which is preliminary data.</text>
</comment>
<dbReference type="GO" id="GO:0005524">
    <property type="term" value="F:ATP binding"/>
    <property type="evidence" value="ECO:0007669"/>
    <property type="project" value="UniProtKB-KW"/>
</dbReference>
<evidence type="ECO:0000256" key="13">
    <source>
        <dbReference type="ARBA" id="ARBA00039098"/>
    </source>
</evidence>
<dbReference type="NCBIfam" id="TIGR01727">
    <property type="entry name" value="oligo_HPY"/>
    <property type="match status" value="1"/>
</dbReference>
<comment type="subcellular location">
    <subcellularLocation>
        <location evidence="1">Cell membrane</location>
        <topology evidence="1">Peripheral membrane protein</topology>
    </subcellularLocation>
</comment>
<dbReference type="InterPro" id="IPR050388">
    <property type="entry name" value="ABC_Ni/Peptide_Import"/>
</dbReference>
<organism evidence="17 18">
    <name type="scientific">Viridibacillus arenosi FSL R5-213</name>
    <dbReference type="NCBI Taxonomy" id="1227360"/>
    <lineage>
        <taxon>Bacteria</taxon>
        <taxon>Bacillati</taxon>
        <taxon>Bacillota</taxon>
        <taxon>Bacilli</taxon>
        <taxon>Bacillales</taxon>
        <taxon>Caryophanaceae</taxon>
        <taxon>Viridibacillus</taxon>
    </lineage>
</organism>
<dbReference type="InterPro" id="IPR027417">
    <property type="entry name" value="P-loop_NTPase"/>
</dbReference>
<sequence length="307" mass="33333">MSILEVENLSVSFKQYTDGFKEINHKVISSLNVTLEAGEILAVVGASGSGKSLLAHAILGILPSNANVSGIIKYEGEELTPTRQTAFRGKEIALVPQSVNFLDPLMRVGSQVRTAVKNGDAVSAQRKVFERYRLGKEVEGMYPFQLSGGMARRTLLSTAMVSDAKVIIADEPTPGLDPIVVKEALDNFREFVDNGCAVMLITHDIESALQIADKIAVFYAGTTVEIAPVEDFVGKGEAIRHPYTKALWRALPQNEFIPIPGSQPHPSSLPPGCLFAPRCEMATAECQQAPPEMRELRDGMVRCIHAT</sequence>
<accession>W4ES25</accession>
<dbReference type="InterPro" id="IPR003593">
    <property type="entry name" value="AAA+_ATPase"/>
</dbReference>
<dbReference type="EC" id="7.2.2.11" evidence="13"/>
<dbReference type="Pfam" id="PF00005">
    <property type="entry name" value="ABC_tran"/>
    <property type="match status" value="1"/>
</dbReference>
<dbReference type="Pfam" id="PF08352">
    <property type="entry name" value="oligo_HPY"/>
    <property type="match status" value="1"/>
</dbReference>
<evidence type="ECO:0000256" key="8">
    <source>
        <dbReference type="ARBA" id="ARBA00022967"/>
    </source>
</evidence>
<evidence type="ECO:0000256" key="3">
    <source>
        <dbReference type="ARBA" id="ARBA00022448"/>
    </source>
</evidence>
<keyword evidence="8" id="KW-1278">Translocase</keyword>
<evidence type="ECO:0000313" key="17">
    <source>
        <dbReference type="EMBL" id="ETT83069.1"/>
    </source>
</evidence>
<keyword evidence="10" id="KW-0921">Nickel transport</keyword>
<evidence type="ECO:0000256" key="1">
    <source>
        <dbReference type="ARBA" id="ARBA00004202"/>
    </source>
</evidence>
<comment type="subunit">
    <text evidence="12">The complex is composed of two ATP-binding proteins (NikD and NikE), two transmembrane proteins (NikB and NikC) and a solute-binding protein (NikA).</text>
</comment>
<proteinExistence type="inferred from homology"/>
<feature type="domain" description="ABC transporter" evidence="16">
    <location>
        <begin position="4"/>
        <end position="245"/>
    </location>
</feature>
<dbReference type="GO" id="GO:0005886">
    <property type="term" value="C:plasma membrane"/>
    <property type="evidence" value="ECO:0007669"/>
    <property type="project" value="UniProtKB-SubCell"/>
</dbReference>
<evidence type="ECO:0000256" key="5">
    <source>
        <dbReference type="ARBA" id="ARBA00022596"/>
    </source>
</evidence>
<evidence type="ECO:0000256" key="9">
    <source>
        <dbReference type="ARBA" id="ARBA00023065"/>
    </source>
</evidence>
<dbReference type="PROSITE" id="PS50893">
    <property type="entry name" value="ABC_TRANSPORTER_2"/>
    <property type="match status" value="1"/>
</dbReference>
<evidence type="ECO:0000256" key="14">
    <source>
        <dbReference type="ARBA" id="ARBA00044143"/>
    </source>
</evidence>
<protein>
    <recommendedName>
        <fullName evidence="14">Nickel import system ATP-binding protein NikD</fullName>
        <ecNumber evidence="13">7.2.2.11</ecNumber>
    </recommendedName>
</protein>
<evidence type="ECO:0000256" key="10">
    <source>
        <dbReference type="ARBA" id="ARBA00023112"/>
    </source>
</evidence>
<evidence type="ECO:0000256" key="2">
    <source>
        <dbReference type="ARBA" id="ARBA00005417"/>
    </source>
</evidence>
<dbReference type="PANTHER" id="PTHR43297">
    <property type="entry name" value="OLIGOPEPTIDE TRANSPORT ATP-BINDING PROTEIN APPD"/>
    <property type="match status" value="1"/>
</dbReference>
<keyword evidence="7" id="KW-0067">ATP-binding</keyword>
<evidence type="ECO:0000256" key="6">
    <source>
        <dbReference type="ARBA" id="ARBA00022741"/>
    </source>
</evidence>
<dbReference type="GO" id="GO:0015833">
    <property type="term" value="P:peptide transport"/>
    <property type="evidence" value="ECO:0007669"/>
    <property type="project" value="InterPro"/>
</dbReference>
<keyword evidence="3" id="KW-0813">Transport</keyword>
<gene>
    <name evidence="17" type="ORF">C176_14207</name>
</gene>
<comment type="catalytic activity">
    <reaction evidence="15">
        <text>Ni(2+)(out) + ATP + H2O = Ni(2+)(in) + ADP + phosphate + H(+)</text>
        <dbReference type="Rhea" id="RHEA:15557"/>
        <dbReference type="ChEBI" id="CHEBI:15377"/>
        <dbReference type="ChEBI" id="CHEBI:15378"/>
        <dbReference type="ChEBI" id="CHEBI:30616"/>
        <dbReference type="ChEBI" id="CHEBI:43474"/>
        <dbReference type="ChEBI" id="CHEBI:49786"/>
        <dbReference type="ChEBI" id="CHEBI:456216"/>
        <dbReference type="EC" id="7.2.2.11"/>
    </reaction>
    <physiologicalReaction direction="left-to-right" evidence="15">
        <dbReference type="Rhea" id="RHEA:15558"/>
    </physiologicalReaction>
</comment>
<evidence type="ECO:0000256" key="12">
    <source>
        <dbReference type="ARBA" id="ARBA00038669"/>
    </source>
</evidence>
<keyword evidence="6" id="KW-0547">Nucleotide-binding</keyword>
<evidence type="ECO:0000256" key="15">
    <source>
        <dbReference type="ARBA" id="ARBA00048610"/>
    </source>
</evidence>
<keyword evidence="18" id="KW-1185">Reference proteome</keyword>
<evidence type="ECO:0000256" key="4">
    <source>
        <dbReference type="ARBA" id="ARBA00022475"/>
    </source>
</evidence>
<dbReference type="EMBL" id="ASQA01000033">
    <property type="protein sequence ID" value="ETT83069.1"/>
    <property type="molecule type" value="Genomic_DNA"/>
</dbReference>
<comment type="similarity">
    <text evidence="2">Belongs to the ABC transporter superfamily.</text>
</comment>
<reference evidence="17 18" key="1">
    <citation type="journal article" date="2014" name="BMC Genomics">
        <title>Genomic comparison of sporeforming bacilli isolated from milk.</title>
        <authorList>
            <person name="Moreno Switt A.I."/>
            <person name="Andrus A.D."/>
            <person name="Ranieri M.L."/>
            <person name="Orsi R.H."/>
            <person name="Ivy R."/>
            <person name="den Bakker H.C."/>
            <person name="Martin N.H."/>
            <person name="Wiedmann M."/>
            <person name="Boor K.J."/>
        </authorList>
    </citation>
    <scope>NUCLEOTIDE SEQUENCE [LARGE SCALE GENOMIC DNA]</scope>
    <source>
        <strain evidence="17 18">FSL R5-213</strain>
    </source>
</reference>
<dbReference type="PANTHER" id="PTHR43297:SF13">
    <property type="entry name" value="NICKEL ABC TRANSPORTER, ATP-BINDING PROTEIN"/>
    <property type="match status" value="1"/>
</dbReference>
<dbReference type="Proteomes" id="UP000019062">
    <property type="component" value="Unassembled WGS sequence"/>
</dbReference>
<dbReference type="SUPFAM" id="SSF52540">
    <property type="entry name" value="P-loop containing nucleoside triphosphate hydrolases"/>
    <property type="match status" value="1"/>
</dbReference>
<dbReference type="InterPro" id="IPR003439">
    <property type="entry name" value="ABC_transporter-like_ATP-bd"/>
</dbReference>
<evidence type="ECO:0000256" key="11">
    <source>
        <dbReference type="ARBA" id="ARBA00023136"/>
    </source>
</evidence>
<dbReference type="InterPro" id="IPR013563">
    <property type="entry name" value="Oligopep_ABC_C"/>
</dbReference>
<evidence type="ECO:0000256" key="7">
    <source>
        <dbReference type="ARBA" id="ARBA00022840"/>
    </source>
</evidence>
<dbReference type="eggNOG" id="COG0444">
    <property type="taxonomic scope" value="Bacteria"/>
</dbReference>
<dbReference type="GO" id="GO:0016887">
    <property type="term" value="F:ATP hydrolysis activity"/>
    <property type="evidence" value="ECO:0007669"/>
    <property type="project" value="InterPro"/>
</dbReference>
<dbReference type="RefSeq" id="WP_038186535.1">
    <property type="nucleotide sequence ID" value="NZ_ASQA01000033.1"/>
</dbReference>
<dbReference type="PATRIC" id="fig|1227360.4.peg.2898"/>
<dbReference type="AlphaFoldDB" id="W4ES25"/>
<keyword evidence="11" id="KW-0472">Membrane</keyword>
<keyword evidence="5" id="KW-0533">Nickel</keyword>
<keyword evidence="9" id="KW-0406">Ion transport</keyword>
<evidence type="ECO:0000259" key="16">
    <source>
        <dbReference type="PROSITE" id="PS50893"/>
    </source>
</evidence>
<evidence type="ECO:0000313" key="18">
    <source>
        <dbReference type="Proteomes" id="UP000019062"/>
    </source>
</evidence>